<dbReference type="EMBL" id="BGZK01000554">
    <property type="protein sequence ID" value="GBP49927.1"/>
    <property type="molecule type" value="Genomic_DNA"/>
</dbReference>
<gene>
    <name evidence="1" type="ORF">EVAR_29540_1</name>
</gene>
<dbReference type="Proteomes" id="UP000299102">
    <property type="component" value="Unassembled WGS sequence"/>
</dbReference>
<protein>
    <submittedName>
        <fullName evidence="1">Uncharacterized protein</fullName>
    </submittedName>
</protein>
<sequence>MKNIQFVTKCEPDKWYRRAPQYTCPEPSSKFRAETKTPVTYFPELVLFALKFFGLLYSDGVCQEEDSPIYILTVGIVDAALIRQRCERTPAVAAHGRARAPFRVRPRVSRRPGLDGLASDCLYKYKTQPPML</sequence>
<evidence type="ECO:0000313" key="2">
    <source>
        <dbReference type="Proteomes" id="UP000299102"/>
    </source>
</evidence>
<organism evidence="1 2">
    <name type="scientific">Eumeta variegata</name>
    <name type="common">Bagworm moth</name>
    <name type="synonym">Eumeta japonica</name>
    <dbReference type="NCBI Taxonomy" id="151549"/>
    <lineage>
        <taxon>Eukaryota</taxon>
        <taxon>Metazoa</taxon>
        <taxon>Ecdysozoa</taxon>
        <taxon>Arthropoda</taxon>
        <taxon>Hexapoda</taxon>
        <taxon>Insecta</taxon>
        <taxon>Pterygota</taxon>
        <taxon>Neoptera</taxon>
        <taxon>Endopterygota</taxon>
        <taxon>Lepidoptera</taxon>
        <taxon>Glossata</taxon>
        <taxon>Ditrysia</taxon>
        <taxon>Tineoidea</taxon>
        <taxon>Psychidae</taxon>
        <taxon>Oiketicinae</taxon>
        <taxon>Eumeta</taxon>
    </lineage>
</organism>
<name>A0A4C1WIF9_EUMVA</name>
<reference evidence="1 2" key="1">
    <citation type="journal article" date="2019" name="Commun. Biol.">
        <title>The bagworm genome reveals a unique fibroin gene that provides high tensile strength.</title>
        <authorList>
            <person name="Kono N."/>
            <person name="Nakamura H."/>
            <person name="Ohtoshi R."/>
            <person name="Tomita M."/>
            <person name="Numata K."/>
            <person name="Arakawa K."/>
        </authorList>
    </citation>
    <scope>NUCLEOTIDE SEQUENCE [LARGE SCALE GENOMIC DNA]</scope>
</reference>
<comment type="caution">
    <text evidence="1">The sequence shown here is derived from an EMBL/GenBank/DDBJ whole genome shotgun (WGS) entry which is preliminary data.</text>
</comment>
<evidence type="ECO:0000313" key="1">
    <source>
        <dbReference type="EMBL" id="GBP49927.1"/>
    </source>
</evidence>
<proteinExistence type="predicted"/>
<accession>A0A4C1WIF9</accession>
<keyword evidence="2" id="KW-1185">Reference proteome</keyword>
<dbReference type="AlphaFoldDB" id="A0A4C1WIF9"/>